<dbReference type="GO" id="GO:0005737">
    <property type="term" value="C:cytoplasm"/>
    <property type="evidence" value="ECO:0007669"/>
    <property type="project" value="TreeGrafter"/>
</dbReference>
<dbReference type="GO" id="GO:0006511">
    <property type="term" value="P:ubiquitin-dependent protein catabolic process"/>
    <property type="evidence" value="ECO:0007669"/>
    <property type="project" value="UniProtKB-UniRule"/>
</dbReference>
<organism evidence="14 15">
    <name type="scientific">Plectus sambesii</name>
    <dbReference type="NCBI Taxonomy" id="2011161"/>
    <lineage>
        <taxon>Eukaryota</taxon>
        <taxon>Metazoa</taxon>
        <taxon>Ecdysozoa</taxon>
        <taxon>Nematoda</taxon>
        <taxon>Chromadorea</taxon>
        <taxon>Plectida</taxon>
        <taxon>Plectina</taxon>
        <taxon>Plectoidea</taxon>
        <taxon>Plectidae</taxon>
        <taxon>Plectus</taxon>
    </lineage>
</organism>
<feature type="active site" description="Proton donor" evidence="8 10">
    <location>
        <position position="163"/>
    </location>
</feature>
<keyword evidence="3 7" id="KW-0645">Protease</keyword>
<evidence type="ECO:0000256" key="5">
    <source>
        <dbReference type="ARBA" id="ARBA00022801"/>
    </source>
</evidence>
<evidence type="ECO:0000256" key="6">
    <source>
        <dbReference type="ARBA" id="ARBA00022807"/>
    </source>
</evidence>
<feature type="domain" description="UCH catalytic" evidence="13">
    <location>
        <begin position="6"/>
        <end position="225"/>
    </location>
</feature>
<dbReference type="CDD" id="cd09617">
    <property type="entry name" value="Peptidase_C12_UCH37_BAP1"/>
    <property type="match status" value="1"/>
</dbReference>
<feature type="site" description="Transition state stabilizer" evidence="10">
    <location>
        <position position="81"/>
    </location>
</feature>
<dbReference type="PANTHER" id="PTHR10589:SF16">
    <property type="entry name" value="UBIQUITIN CARBOXYL-TERMINAL HYDROLASE ISOZYME L5"/>
    <property type="match status" value="1"/>
</dbReference>
<feature type="active site" description="Nucleophile" evidence="8 10">
    <location>
        <position position="87"/>
    </location>
</feature>
<keyword evidence="5 7" id="KW-0378">Hydrolase</keyword>
<comment type="similarity">
    <text evidence="2 7 10 11">Belongs to the peptidase C12 family.</text>
</comment>
<dbReference type="Proteomes" id="UP000887566">
    <property type="component" value="Unplaced"/>
</dbReference>
<accession>A0A914VBQ0</accession>
<dbReference type="Pfam" id="PF18031">
    <property type="entry name" value="UCH_C"/>
    <property type="match status" value="1"/>
</dbReference>
<dbReference type="GO" id="GO:0016579">
    <property type="term" value="P:protein deubiquitination"/>
    <property type="evidence" value="ECO:0007669"/>
    <property type="project" value="InterPro"/>
</dbReference>
<evidence type="ECO:0000259" key="13">
    <source>
        <dbReference type="PROSITE" id="PS52048"/>
    </source>
</evidence>
<dbReference type="PIRSF" id="PIRSF038120">
    <property type="entry name" value="Ubiquitinyl_hydrolase_UCH37"/>
    <property type="match status" value="1"/>
</dbReference>
<evidence type="ECO:0000256" key="4">
    <source>
        <dbReference type="ARBA" id="ARBA00022786"/>
    </source>
</evidence>
<keyword evidence="6 7" id="KW-0788">Thiol protease</keyword>
<evidence type="ECO:0000256" key="3">
    <source>
        <dbReference type="ARBA" id="ARBA00022670"/>
    </source>
</evidence>
<dbReference type="GO" id="GO:0004843">
    <property type="term" value="F:cysteine-type deubiquitinase activity"/>
    <property type="evidence" value="ECO:0007669"/>
    <property type="project" value="UniProtKB-UniRule"/>
</dbReference>
<dbReference type="FunFam" id="3.40.532.10:FF:000009">
    <property type="entry name" value="Ubiquitin carboxyl-terminal hydrolase"/>
    <property type="match status" value="1"/>
</dbReference>
<dbReference type="Gene3D" id="1.20.58.860">
    <property type="match status" value="1"/>
</dbReference>
<protein>
    <recommendedName>
        <fullName evidence="7 11">Ubiquitin carboxyl-terminal hydrolase</fullName>
        <ecNumber evidence="7 11">3.4.19.12</ecNumber>
    </recommendedName>
</protein>
<evidence type="ECO:0000313" key="15">
    <source>
        <dbReference type="WBParaSite" id="PSAMB.scaffold176size68932.g2949.t1"/>
    </source>
</evidence>
<dbReference type="EC" id="3.4.19.12" evidence="7 11"/>
<evidence type="ECO:0000313" key="14">
    <source>
        <dbReference type="Proteomes" id="UP000887566"/>
    </source>
</evidence>
<dbReference type="Pfam" id="PF01088">
    <property type="entry name" value="Peptidase_C12"/>
    <property type="match status" value="1"/>
</dbReference>
<dbReference type="PROSITE" id="PS52049">
    <property type="entry name" value="ULD"/>
    <property type="match status" value="1"/>
</dbReference>
<keyword evidence="14" id="KW-1185">Reference proteome</keyword>
<evidence type="ECO:0000256" key="12">
    <source>
        <dbReference type="SAM" id="MobiDB-lite"/>
    </source>
</evidence>
<dbReference type="WBParaSite" id="PSAMB.scaffold176size68932.g2949.t1">
    <property type="protein sequence ID" value="PSAMB.scaffold176size68932.g2949.t1"/>
    <property type="gene ID" value="PSAMB.scaffold176size68932.g2949"/>
</dbReference>
<dbReference type="PANTHER" id="PTHR10589">
    <property type="entry name" value="UBIQUITIN CARBOXYL-TERMINAL HYDROLASE"/>
    <property type="match status" value="1"/>
</dbReference>
<dbReference type="InterPro" id="IPR036959">
    <property type="entry name" value="Peptidase_C12_UCH_sf"/>
</dbReference>
<proteinExistence type="inferred from homology"/>
<feature type="site" description="Important for enzyme activity" evidence="9 10">
    <location>
        <position position="178"/>
    </location>
</feature>
<evidence type="ECO:0000256" key="9">
    <source>
        <dbReference type="PIRSR" id="PIRSR038120-2"/>
    </source>
</evidence>
<name>A0A914VBQ0_9BILA</name>
<sequence length="327" mass="37189">MSDAGNWCLIESDPGVFTELIRGFGVSGIQVEELYSLDPEVFANLKPVHGLIFLFKWRPGDEPSGSVVNDARLDSIFFAQQVIQNACATQAIVNLLLNSEHSDVKLGTILNDFHSFTSGFDPANRGLCLSNSEPIRNVHNSFARNHLFELPEVRVPEKDDNYHFVTYVPIKGRVYELDGLREGPIDLGPVAEGQDWLDAVRPVIEKRIQKYSEGEIHFNLMAVVPDRRMQYQKRVQELAESGMDTEEVAEELYSLQTLIAEEDERADQFKKENVRRRHNYIPFIVELLKILAKEGKLVPLVRQAKEKAQKNADEKKDQKDKPLKSKA</sequence>
<dbReference type="InterPro" id="IPR001578">
    <property type="entry name" value="Peptidase_C12_UCH"/>
</dbReference>
<dbReference type="InterPro" id="IPR017390">
    <property type="entry name" value="Ubiquitinyl_hydrolase_UCH37"/>
</dbReference>
<evidence type="ECO:0000256" key="7">
    <source>
        <dbReference type="PIRNR" id="PIRNR038120"/>
    </source>
</evidence>
<evidence type="ECO:0000256" key="11">
    <source>
        <dbReference type="RuleBase" id="RU361215"/>
    </source>
</evidence>
<dbReference type="InterPro" id="IPR038765">
    <property type="entry name" value="Papain-like_cys_pep_sf"/>
</dbReference>
<dbReference type="SUPFAM" id="SSF54001">
    <property type="entry name" value="Cysteine proteinases"/>
    <property type="match status" value="1"/>
</dbReference>
<comment type="catalytic activity">
    <reaction evidence="1 7 10 11">
        <text>Thiol-dependent hydrolysis of ester, thioester, amide, peptide and isopeptide bonds formed by the C-terminal Gly of ubiquitin (a 76-residue protein attached to proteins as an intracellular targeting signal).</text>
        <dbReference type="EC" id="3.4.19.12"/>
    </reaction>
</comment>
<keyword evidence="4 7" id="KW-0833">Ubl conjugation pathway</keyword>
<dbReference type="PRINTS" id="PR00707">
    <property type="entry name" value="UBCTHYDRLASE"/>
</dbReference>
<dbReference type="Gene3D" id="3.40.532.10">
    <property type="entry name" value="Peptidase C12, ubiquitin carboxyl-terminal hydrolase"/>
    <property type="match status" value="1"/>
</dbReference>
<dbReference type="InterPro" id="IPR041507">
    <property type="entry name" value="UCH_C"/>
</dbReference>
<dbReference type="PROSITE" id="PS52048">
    <property type="entry name" value="UCH_DOMAIN"/>
    <property type="match status" value="1"/>
</dbReference>
<evidence type="ECO:0000256" key="8">
    <source>
        <dbReference type="PIRSR" id="PIRSR038120-1"/>
    </source>
</evidence>
<evidence type="ECO:0000256" key="2">
    <source>
        <dbReference type="ARBA" id="ARBA00009326"/>
    </source>
</evidence>
<dbReference type="AlphaFoldDB" id="A0A914VBQ0"/>
<feature type="region of interest" description="Disordered" evidence="12">
    <location>
        <begin position="305"/>
        <end position="327"/>
    </location>
</feature>
<evidence type="ECO:0000256" key="10">
    <source>
        <dbReference type="PROSITE-ProRule" id="PRU01393"/>
    </source>
</evidence>
<evidence type="ECO:0000256" key="1">
    <source>
        <dbReference type="ARBA" id="ARBA00000707"/>
    </source>
</evidence>
<reference evidence="15" key="1">
    <citation type="submission" date="2022-11" db="UniProtKB">
        <authorList>
            <consortium name="WormBaseParasite"/>
        </authorList>
    </citation>
    <scope>IDENTIFICATION</scope>
</reference>